<dbReference type="AlphaFoldDB" id="A0A7J0CDJ1"/>
<accession>A0A7J0CDJ1</accession>
<sequence length="166" mass="16848">MFEVGVGEGFGAGPRLLGRLPRVGEAQGQRVGRVGDLEAGQQVPRVDPVGVLGEGAGRQVAHGVADGGLPLGADVDALVGRGPRGERVGGGGADEHGAGGRVGRLAAEGEVAAAEEPDEDTGGEELPVAQELAELVPQQRRFVLVLQGRIGCVIAVDSLERSRGPR</sequence>
<evidence type="ECO:0000313" key="2">
    <source>
        <dbReference type="EMBL" id="GFM99953.1"/>
    </source>
</evidence>
<gene>
    <name evidence="2" type="ORF">Sfulv_47640</name>
</gene>
<feature type="compositionally biased region" description="Basic and acidic residues" evidence="1">
    <location>
        <begin position="83"/>
        <end position="98"/>
    </location>
</feature>
<keyword evidence="3" id="KW-1185">Reference proteome</keyword>
<dbReference type="Proteomes" id="UP000498980">
    <property type="component" value="Unassembled WGS sequence"/>
</dbReference>
<organism evidence="2 3">
    <name type="scientific">Streptomyces fulvorobeus</name>
    <dbReference type="NCBI Taxonomy" id="284028"/>
    <lineage>
        <taxon>Bacteria</taxon>
        <taxon>Bacillati</taxon>
        <taxon>Actinomycetota</taxon>
        <taxon>Actinomycetes</taxon>
        <taxon>Kitasatosporales</taxon>
        <taxon>Streptomycetaceae</taxon>
        <taxon>Streptomyces</taxon>
    </lineage>
</organism>
<proteinExistence type="predicted"/>
<reference evidence="2 3" key="1">
    <citation type="submission" date="2020-05" db="EMBL/GenBank/DDBJ databases">
        <title>Whole genome shotgun sequence of Streptomyces fulvorobeus NBRC 15897.</title>
        <authorList>
            <person name="Komaki H."/>
            <person name="Tamura T."/>
        </authorList>
    </citation>
    <scope>NUCLEOTIDE SEQUENCE [LARGE SCALE GENOMIC DNA]</scope>
    <source>
        <strain evidence="2 3">NBRC 15897</strain>
    </source>
</reference>
<evidence type="ECO:0000313" key="3">
    <source>
        <dbReference type="Proteomes" id="UP000498980"/>
    </source>
</evidence>
<protein>
    <submittedName>
        <fullName evidence="2">Uncharacterized protein</fullName>
    </submittedName>
</protein>
<comment type="caution">
    <text evidence="2">The sequence shown here is derived from an EMBL/GenBank/DDBJ whole genome shotgun (WGS) entry which is preliminary data.</text>
</comment>
<feature type="region of interest" description="Disordered" evidence="1">
    <location>
        <begin position="81"/>
        <end position="104"/>
    </location>
</feature>
<evidence type="ECO:0000256" key="1">
    <source>
        <dbReference type="SAM" id="MobiDB-lite"/>
    </source>
</evidence>
<name>A0A7J0CDJ1_9ACTN</name>
<dbReference type="EMBL" id="BLWC01000001">
    <property type="protein sequence ID" value="GFM99953.1"/>
    <property type="molecule type" value="Genomic_DNA"/>
</dbReference>